<dbReference type="EMBL" id="WIVE01000001">
    <property type="protein sequence ID" value="MQX34911.1"/>
    <property type="molecule type" value="Genomic_DNA"/>
</dbReference>
<proteinExistence type="predicted"/>
<evidence type="ECO:0000313" key="2">
    <source>
        <dbReference type="Proteomes" id="UP000434582"/>
    </source>
</evidence>
<comment type="caution">
    <text evidence="1">The sequence shown here is derived from an EMBL/GenBank/DDBJ whole genome shotgun (WGS) entry which is preliminary data.</text>
</comment>
<evidence type="ECO:0000313" key="1">
    <source>
        <dbReference type="EMBL" id="MQX34911.1"/>
    </source>
</evidence>
<sequence length="161" mass="17707">MSLDIGFLGMTLYTYDYDSTGRWRDGVPVAVDARVNEDGDIRRVEARWSGDTLSVDGSKGAWTAESPVLPTNHWNAAVLTRTEVLNTITGGRNSVTITPGPMERVETGAGPREARRFDYTGELEVQVWYDARGRWVRLAFEGKDGTPVTYVCTECGGDPNG</sequence>
<dbReference type="Pfam" id="PF19630">
    <property type="entry name" value="DUF6134"/>
    <property type="match status" value="1"/>
</dbReference>
<dbReference type="Proteomes" id="UP000434582">
    <property type="component" value="Unassembled WGS sequence"/>
</dbReference>
<dbReference type="AlphaFoldDB" id="A0A7X2D1P8"/>
<gene>
    <name evidence="1" type="ORF">GHC57_00110</name>
</gene>
<dbReference type="InterPro" id="IPR045767">
    <property type="entry name" value="DUF6134"/>
</dbReference>
<name>A0A7X2D1P8_9PROT</name>
<protein>
    <submittedName>
        <fullName evidence="1">Uncharacterized protein</fullName>
    </submittedName>
</protein>
<keyword evidence="2" id="KW-1185">Reference proteome</keyword>
<dbReference type="OrthoDB" id="6086999at2"/>
<reference evidence="1 2" key="1">
    <citation type="submission" date="2019-10" db="EMBL/GenBank/DDBJ databases">
        <title>Draft whole-genome sequence of the purple nonsulfur photosynthetic bacterium Roseospira navarrensis DSM 15114.</title>
        <authorList>
            <person name="Kyndt J.A."/>
            <person name="Meyer T.E."/>
        </authorList>
    </citation>
    <scope>NUCLEOTIDE SEQUENCE [LARGE SCALE GENOMIC DNA]</scope>
    <source>
        <strain evidence="1 2">DSM 15114</strain>
    </source>
</reference>
<accession>A0A7X2D1P8</accession>
<organism evidence="1 2">
    <name type="scientific">Roseospira navarrensis</name>
    <dbReference type="NCBI Taxonomy" id="140058"/>
    <lineage>
        <taxon>Bacteria</taxon>
        <taxon>Pseudomonadati</taxon>
        <taxon>Pseudomonadota</taxon>
        <taxon>Alphaproteobacteria</taxon>
        <taxon>Rhodospirillales</taxon>
        <taxon>Rhodospirillaceae</taxon>
        <taxon>Roseospira</taxon>
    </lineage>
</organism>